<keyword evidence="1" id="KW-0812">Transmembrane</keyword>
<dbReference type="Pfam" id="PF04892">
    <property type="entry name" value="VanZ"/>
    <property type="match status" value="1"/>
</dbReference>
<feature type="transmembrane region" description="Helical" evidence="1">
    <location>
        <begin position="5"/>
        <end position="23"/>
    </location>
</feature>
<dbReference type="Proteomes" id="UP000682403">
    <property type="component" value="Unassembled WGS sequence"/>
</dbReference>
<keyword evidence="1" id="KW-1133">Transmembrane helix</keyword>
<proteinExistence type="predicted"/>
<reference evidence="3 4" key="1">
    <citation type="submission" date="2021-04" db="EMBL/GenBank/DDBJ databases">
        <title>Metabacillus sp. strain KIGAM252 whole genome sequence.</title>
        <authorList>
            <person name="Seo M.-J."/>
            <person name="Cho E.-S."/>
            <person name="Hwang C.Y."/>
            <person name="Yoon D.J."/>
        </authorList>
    </citation>
    <scope>NUCLEOTIDE SEQUENCE [LARGE SCALE GENOMIC DNA]</scope>
    <source>
        <strain evidence="3 4">KIGAM252</strain>
    </source>
</reference>
<feature type="transmembrane region" description="Helical" evidence="1">
    <location>
        <begin position="43"/>
        <end position="61"/>
    </location>
</feature>
<gene>
    <name evidence="3" type="ORF">J9317_18965</name>
</gene>
<evidence type="ECO:0000256" key="1">
    <source>
        <dbReference type="SAM" id="Phobius"/>
    </source>
</evidence>
<feature type="domain" description="VanZ-like" evidence="2">
    <location>
        <begin position="36"/>
        <end position="117"/>
    </location>
</feature>
<feature type="transmembrane region" description="Helical" evidence="1">
    <location>
        <begin position="66"/>
        <end position="84"/>
    </location>
</feature>
<dbReference type="NCBIfam" id="NF037970">
    <property type="entry name" value="vanZ_1"/>
    <property type="match status" value="1"/>
</dbReference>
<keyword evidence="4" id="KW-1185">Reference proteome</keyword>
<accession>A0ABS5LJA3</accession>
<dbReference type="RefSeq" id="WP_211561525.1">
    <property type="nucleotide sequence ID" value="NZ_JAGVRK010000001.1"/>
</dbReference>
<keyword evidence="1" id="KW-0472">Membrane</keyword>
<sequence length="142" mass="16718">MKKLLYWVLTIAPIAYMWLIWELSSIPGDPNAPFTFEAVFKDSLHLIEFGILYWLFAFALAVHGKWTAGTSLAIVIVCLSYGAIDEIHQMFTPFRTSTWFDLFKDAVGITVSYIIMRYTYFKSRESRMYRFFQKLESLDRRN</sequence>
<feature type="transmembrane region" description="Helical" evidence="1">
    <location>
        <begin position="99"/>
        <end position="120"/>
    </location>
</feature>
<comment type="caution">
    <text evidence="3">The sequence shown here is derived from an EMBL/GenBank/DDBJ whole genome shotgun (WGS) entry which is preliminary data.</text>
</comment>
<evidence type="ECO:0000313" key="4">
    <source>
        <dbReference type="Proteomes" id="UP000682403"/>
    </source>
</evidence>
<dbReference type="InterPro" id="IPR006976">
    <property type="entry name" value="VanZ-like"/>
</dbReference>
<evidence type="ECO:0000259" key="2">
    <source>
        <dbReference type="Pfam" id="PF04892"/>
    </source>
</evidence>
<organism evidence="3 4">
    <name type="scientific">Metabacillus flavus</name>
    <dbReference type="NCBI Taxonomy" id="2823519"/>
    <lineage>
        <taxon>Bacteria</taxon>
        <taxon>Bacillati</taxon>
        <taxon>Bacillota</taxon>
        <taxon>Bacilli</taxon>
        <taxon>Bacillales</taxon>
        <taxon>Bacillaceae</taxon>
        <taxon>Metabacillus</taxon>
    </lineage>
</organism>
<dbReference type="EMBL" id="JAGVRK010000001">
    <property type="protein sequence ID" value="MBS2970826.1"/>
    <property type="molecule type" value="Genomic_DNA"/>
</dbReference>
<name>A0ABS5LJA3_9BACI</name>
<evidence type="ECO:0000313" key="3">
    <source>
        <dbReference type="EMBL" id="MBS2970826.1"/>
    </source>
</evidence>
<protein>
    <submittedName>
        <fullName evidence="3">VanZ family protein</fullName>
    </submittedName>
</protein>